<dbReference type="HAMAP" id="MF_01405">
    <property type="entry name" value="Non_canon_purine_NTPase"/>
    <property type="match status" value="1"/>
</dbReference>
<comment type="function">
    <text evidence="7">Pyrophosphatase that catalyzes the hydrolysis of nucleoside triphosphates to their monophosphate derivatives, with a high preference for the non-canonical purine nucleotides XTP (xanthosine triphosphate), dITP (deoxyinosine triphosphate) and ITP. Seems to function as a house-cleaning enzyme that removes non-canonical purine nucleotides from the nucleotide pool, thus preventing their incorporation into DNA/RNA and avoiding chromosomal lesions.</text>
</comment>
<dbReference type="InterPro" id="IPR020922">
    <property type="entry name" value="dITP/XTP_pyrophosphatase"/>
</dbReference>
<dbReference type="EMBL" id="JAVDDT010000006">
    <property type="protein sequence ID" value="MDQ2070196.1"/>
    <property type="molecule type" value="Genomic_DNA"/>
</dbReference>
<reference evidence="9 10" key="1">
    <citation type="submission" date="2023-08" db="EMBL/GenBank/DDBJ databases">
        <title>Whole-genome sequencing of halo(alkali)philic microorganisms from hypersaline lakes.</title>
        <authorList>
            <person name="Sorokin D.Y."/>
            <person name="Abbas B."/>
            <person name="Merkel A.Y."/>
        </authorList>
    </citation>
    <scope>NUCLEOTIDE SEQUENCE [LARGE SCALE GENOMIC DNA]</scope>
    <source>
        <strain evidence="9 10">AB-CW4</strain>
    </source>
</reference>
<proteinExistence type="inferred from homology"/>
<dbReference type="InterPro" id="IPR029001">
    <property type="entry name" value="ITPase-like_fam"/>
</dbReference>
<comment type="similarity">
    <text evidence="1 7 8">Belongs to the HAM1 NTPase family.</text>
</comment>
<feature type="binding site" evidence="7">
    <location>
        <position position="179"/>
    </location>
    <ligand>
        <name>substrate</name>
    </ligand>
</feature>
<dbReference type="PANTHER" id="PTHR11067:SF9">
    <property type="entry name" value="INOSINE TRIPHOSPHATE PYROPHOSPHATASE"/>
    <property type="match status" value="1"/>
</dbReference>
<evidence type="ECO:0000256" key="5">
    <source>
        <dbReference type="ARBA" id="ARBA00022842"/>
    </source>
</evidence>
<keyword evidence="10" id="KW-1185">Reference proteome</keyword>
<dbReference type="RefSeq" id="WP_306728691.1">
    <property type="nucleotide sequence ID" value="NZ_JAVDDT010000006.1"/>
</dbReference>
<dbReference type="Pfam" id="PF01725">
    <property type="entry name" value="Ham1p_like"/>
    <property type="match status" value="1"/>
</dbReference>
<keyword evidence="6 7" id="KW-0546">Nucleotide metabolism</keyword>
<evidence type="ECO:0000256" key="8">
    <source>
        <dbReference type="RuleBase" id="RU003781"/>
    </source>
</evidence>
<gene>
    <name evidence="9" type="primary">rdgB</name>
    <name evidence="9" type="ORF">RBH19_09930</name>
</gene>
<evidence type="ECO:0000256" key="4">
    <source>
        <dbReference type="ARBA" id="ARBA00022801"/>
    </source>
</evidence>
<feature type="binding site" evidence="7">
    <location>
        <begin position="184"/>
        <end position="185"/>
    </location>
    <ligand>
        <name>substrate</name>
    </ligand>
</feature>
<keyword evidence="3 7" id="KW-0547">Nucleotide-binding</keyword>
<feature type="binding site" evidence="7">
    <location>
        <position position="42"/>
    </location>
    <ligand>
        <name>Mg(2+)</name>
        <dbReference type="ChEBI" id="CHEBI:18420"/>
    </ligand>
</feature>
<feature type="active site" description="Proton acceptor" evidence="7">
    <location>
        <position position="71"/>
    </location>
</feature>
<dbReference type="CDD" id="cd00515">
    <property type="entry name" value="HAM1"/>
    <property type="match status" value="1"/>
</dbReference>
<evidence type="ECO:0000256" key="6">
    <source>
        <dbReference type="ARBA" id="ARBA00023080"/>
    </source>
</evidence>
<evidence type="ECO:0000313" key="9">
    <source>
        <dbReference type="EMBL" id="MDQ2070196.1"/>
    </source>
</evidence>
<keyword evidence="2 7" id="KW-0479">Metal-binding</keyword>
<dbReference type="EC" id="3.6.1.66" evidence="7"/>
<dbReference type="InterPro" id="IPR002637">
    <property type="entry name" value="RdgB/HAM1"/>
</dbReference>
<dbReference type="Proteomes" id="UP001239019">
    <property type="component" value="Unassembled WGS sequence"/>
</dbReference>
<evidence type="ECO:0000256" key="1">
    <source>
        <dbReference type="ARBA" id="ARBA00008023"/>
    </source>
</evidence>
<keyword evidence="4 7" id="KW-0378">Hydrolase</keyword>
<comment type="caution">
    <text evidence="9">The sequence shown here is derived from an EMBL/GenBank/DDBJ whole genome shotgun (WGS) entry which is preliminary data.</text>
</comment>
<comment type="catalytic activity">
    <reaction evidence="7">
        <text>dITP + H2O = dIMP + diphosphate + H(+)</text>
        <dbReference type="Rhea" id="RHEA:28342"/>
        <dbReference type="ChEBI" id="CHEBI:15377"/>
        <dbReference type="ChEBI" id="CHEBI:15378"/>
        <dbReference type="ChEBI" id="CHEBI:33019"/>
        <dbReference type="ChEBI" id="CHEBI:61194"/>
        <dbReference type="ChEBI" id="CHEBI:61382"/>
        <dbReference type="EC" id="3.6.1.66"/>
    </reaction>
</comment>
<feature type="binding site" evidence="7">
    <location>
        <position position="71"/>
    </location>
    <ligand>
        <name>Mg(2+)</name>
        <dbReference type="ChEBI" id="CHEBI:18420"/>
    </ligand>
</feature>
<feature type="binding site" evidence="7">
    <location>
        <position position="72"/>
    </location>
    <ligand>
        <name>substrate</name>
    </ligand>
</feature>
<evidence type="ECO:0000256" key="3">
    <source>
        <dbReference type="ARBA" id="ARBA00022741"/>
    </source>
</evidence>
<protein>
    <recommendedName>
        <fullName evidence="7">dITP/XTP pyrophosphatase</fullName>
        <ecNumber evidence="7">3.6.1.66</ecNumber>
    </recommendedName>
    <alternativeName>
        <fullName evidence="7">Non-canonical purine NTP pyrophosphatase</fullName>
    </alternativeName>
    <alternativeName>
        <fullName evidence="7">Non-standard purine NTP pyrophosphatase</fullName>
    </alternativeName>
    <alternativeName>
        <fullName evidence="7">Nucleoside-triphosphate diphosphatase</fullName>
    </alternativeName>
    <alternativeName>
        <fullName evidence="7">Nucleoside-triphosphate pyrophosphatase</fullName>
        <shortName evidence="7">NTPase</shortName>
    </alternativeName>
</protein>
<dbReference type="SUPFAM" id="SSF52972">
    <property type="entry name" value="ITPase-like"/>
    <property type="match status" value="1"/>
</dbReference>
<dbReference type="NCBIfam" id="TIGR00042">
    <property type="entry name" value="RdgB/HAM1 family non-canonical purine NTP pyrophosphatase"/>
    <property type="match status" value="1"/>
</dbReference>
<sequence length="196" mass="21100">MKGQRLVLASNNPGKARELSRMLGERGFEILPQSEFNTREAEETAGTFVENALIKARNAAATSGLPTLADDSGLCVDALEGAPGVRSARYAGAGASDRDNVDKLLKALEGLPEEERSARFVCLMVLLRHPLDPLPLIAQGEWHGRIALAPSGEDGFGYDPVFLPDGMDRSAAELDPAEKNRLSHRGKALRQLIEAL</sequence>
<keyword evidence="5 7" id="KW-0460">Magnesium</keyword>
<comment type="catalytic activity">
    <reaction evidence="7">
        <text>XTP + H2O = XMP + diphosphate + H(+)</text>
        <dbReference type="Rhea" id="RHEA:28610"/>
        <dbReference type="ChEBI" id="CHEBI:15377"/>
        <dbReference type="ChEBI" id="CHEBI:15378"/>
        <dbReference type="ChEBI" id="CHEBI:33019"/>
        <dbReference type="ChEBI" id="CHEBI:57464"/>
        <dbReference type="ChEBI" id="CHEBI:61314"/>
        <dbReference type="EC" id="3.6.1.66"/>
    </reaction>
</comment>
<comment type="subunit">
    <text evidence="7">Homodimer.</text>
</comment>
<feature type="binding site" evidence="7">
    <location>
        <begin position="156"/>
        <end position="159"/>
    </location>
    <ligand>
        <name>substrate</name>
    </ligand>
</feature>
<evidence type="ECO:0000256" key="7">
    <source>
        <dbReference type="HAMAP-Rule" id="MF_01405"/>
    </source>
</evidence>
<evidence type="ECO:0000313" key="10">
    <source>
        <dbReference type="Proteomes" id="UP001239019"/>
    </source>
</evidence>
<comment type="catalytic activity">
    <reaction evidence="7">
        <text>ITP + H2O = IMP + diphosphate + H(+)</text>
        <dbReference type="Rhea" id="RHEA:29399"/>
        <dbReference type="ChEBI" id="CHEBI:15377"/>
        <dbReference type="ChEBI" id="CHEBI:15378"/>
        <dbReference type="ChEBI" id="CHEBI:33019"/>
        <dbReference type="ChEBI" id="CHEBI:58053"/>
        <dbReference type="ChEBI" id="CHEBI:61402"/>
        <dbReference type="EC" id="3.6.1.66"/>
    </reaction>
</comment>
<organism evidence="9 10">
    <name type="scientific">Natronospira bacteriovora</name>
    <dbReference type="NCBI Taxonomy" id="3069753"/>
    <lineage>
        <taxon>Bacteria</taxon>
        <taxon>Pseudomonadati</taxon>
        <taxon>Pseudomonadota</taxon>
        <taxon>Gammaproteobacteria</taxon>
        <taxon>Natronospirales</taxon>
        <taxon>Natronospiraceae</taxon>
        <taxon>Natronospira</taxon>
    </lineage>
</organism>
<comment type="cofactor">
    <cofactor evidence="7">
        <name>Mg(2+)</name>
        <dbReference type="ChEBI" id="CHEBI:18420"/>
    </cofactor>
    <text evidence="7">Binds 1 Mg(2+) ion per subunit.</text>
</comment>
<dbReference type="PANTHER" id="PTHR11067">
    <property type="entry name" value="INOSINE TRIPHOSPHATE PYROPHOSPHATASE/HAM1 PROTEIN"/>
    <property type="match status" value="1"/>
</dbReference>
<evidence type="ECO:0000256" key="2">
    <source>
        <dbReference type="ARBA" id="ARBA00022723"/>
    </source>
</evidence>
<accession>A0ABU0W826</accession>
<feature type="binding site" evidence="7">
    <location>
        <begin position="10"/>
        <end position="15"/>
    </location>
    <ligand>
        <name>substrate</name>
    </ligand>
</feature>
<dbReference type="Gene3D" id="3.90.950.10">
    <property type="match status" value="1"/>
</dbReference>
<name>A0ABU0W826_9GAMM</name>